<comment type="caution">
    <text evidence="2">The sequence shown here is derived from an EMBL/GenBank/DDBJ whole genome shotgun (WGS) entry which is preliminary data.</text>
</comment>
<proteinExistence type="predicted"/>
<protein>
    <submittedName>
        <fullName evidence="2">Uncharacterized protein</fullName>
    </submittedName>
</protein>
<feature type="region of interest" description="Disordered" evidence="1">
    <location>
        <begin position="1"/>
        <end position="30"/>
    </location>
</feature>
<evidence type="ECO:0000313" key="3">
    <source>
        <dbReference type="Proteomes" id="UP001172159"/>
    </source>
</evidence>
<feature type="compositionally biased region" description="Polar residues" evidence="1">
    <location>
        <begin position="1"/>
        <end position="15"/>
    </location>
</feature>
<evidence type="ECO:0000313" key="2">
    <source>
        <dbReference type="EMBL" id="KAK0748120.1"/>
    </source>
</evidence>
<feature type="region of interest" description="Disordered" evidence="1">
    <location>
        <begin position="106"/>
        <end position="153"/>
    </location>
</feature>
<name>A0AA40EYY0_9PEZI</name>
<keyword evidence="3" id="KW-1185">Reference proteome</keyword>
<feature type="region of interest" description="Disordered" evidence="1">
    <location>
        <begin position="232"/>
        <end position="258"/>
    </location>
</feature>
<feature type="compositionally biased region" description="Polar residues" evidence="1">
    <location>
        <begin position="120"/>
        <end position="140"/>
    </location>
</feature>
<feature type="region of interest" description="Disordered" evidence="1">
    <location>
        <begin position="203"/>
        <end position="222"/>
    </location>
</feature>
<sequence>MPSIAQETTTSSPSSVPCKKRRRDDDRDNNQQFTLYASILANSTAAATNNAVYSSHIYPDNHQHHHHHGSSLLPLATTRKMIPLPLSKRQRMTSVDTVEIEIDQHDEATKRQQQYHDVAPNTNTKSPTREQSPAKQQDQPRPTLGTRSSTTSSSASALMSRCHICFRKPSKKSDLDSFADCQGCGQRTCYVCIRECLGWSPTSQQQQQPQQRHQPPSLQTEPSFTMIDVDSEEAGTGDRQPPQTDSENNGWAKGGGGHRKMVCSRCCVERGADGDVVCLGCLPFVEG</sequence>
<organism evidence="2 3">
    <name type="scientific">Apiosordaria backusii</name>
    <dbReference type="NCBI Taxonomy" id="314023"/>
    <lineage>
        <taxon>Eukaryota</taxon>
        <taxon>Fungi</taxon>
        <taxon>Dikarya</taxon>
        <taxon>Ascomycota</taxon>
        <taxon>Pezizomycotina</taxon>
        <taxon>Sordariomycetes</taxon>
        <taxon>Sordariomycetidae</taxon>
        <taxon>Sordariales</taxon>
        <taxon>Lasiosphaeriaceae</taxon>
        <taxon>Apiosordaria</taxon>
    </lineage>
</organism>
<feature type="compositionally biased region" description="Low complexity" evidence="1">
    <location>
        <begin position="203"/>
        <end position="219"/>
    </location>
</feature>
<gene>
    <name evidence="2" type="ORF">B0T21DRAFT_343815</name>
</gene>
<dbReference type="Proteomes" id="UP001172159">
    <property type="component" value="Unassembled WGS sequence"/>
</dbReference>
<accession>A0AA40EYY0</accession>
<dbReference type="EMBL" id="JAUKTV010000001">
    <property type="protein sequence ID" value="KAK0748120.1"/>
    <property type="molecule type" value="Genomic_DNA"/>
</dbReference>
<evidence type="ECO:0000256" key="1">
    <source>
        <dbReference type="SAM" id="MobiDB-lite"/>
    </source>
</evidence>
<dbReference type="AlphaFoldDB" id="A0AA40EYY0"/>
<reference evidence="2" key="1">
    <citation type="submission" date="2023-06" db="EMBL/GenBank/DDBJ databases">
        <title>Genome-scale phylogeny and comparative genomics of the fungal order Sordariales.</title>
        <authorList>
            <consortium name="Lawrence Berkeley National Laboratory"/>
            <person name="Hensen N."/>
            <person name="Bonometti L."/>
            <person name="Westerberg I."/>
            <person name="Brannstrom I.O."/>
            <person name="Guillou S."/>
            <person name="Cros-Aarteil S."/>
            <person name="Calhoun S."/>
            <person name="Haridas S."/>
            <person name="Kuo A."/>
            <person name="Mondo S."/>
            <person name="Pangilinan J."/>
            <person name="Riley R."/>
            <person name="Labutti K."/>
            <person name="Andreopoulos B."/>
            <person name="Lipzen A."/>
            <person name="Chen C."/>
            <person name="Yanf M."/>
            <person name="Daum C."/>
            <person name="Ng V."/>
            <person name="Clum A."/>
            <person name="Steindorff A."/>
            <person name="Ohm R."/>
            <person name="Martin F."/>
            <person name="Silar P."/>
            <person name="Natvig D."/>
            <person name="Lalanne C."/>
            <person name="Gautier V."/>
            <person name="Ament-Velasquez S.L."/>
            <person name="Kruys A."/>
            <person name="Hutchinson M.I."/>
            <person name="Powell A.J."/>
            <person name="Barry K."/>
            <person name="Miller A.N."/>
            <person name="Grigoriev I.V."/>
            <person name="Debuchy R."/>
            <person name="Gladieux P."/>
            <person name="Thoren M.H."/>
            <person name="Johannesson H."/>
        </authorList>
    </citation>
    <scope>NUCLEOTIDE SEQUENCE</scope>
    <source>
        <strain evidence="2">CBS 540.89</strain>
    </source>
</reference>